<reference evidence="17" key="1">
    <citation type="submission" date="2016-11" db="EMBL/GenBank/DDBJ databases">
        <authorList>
            <person name="Varghese N."/>
            <person name="Submissions S."/>
        </authorList>
    </citation>
    <scope>NUCLEOTIDE SEQUENCE [LARGE SCALE GENOMIC DNA]</scope>
    <source>
        <strain evidence="17">GAS401</strain>
    </source>
</reference>
<dbReference type="PANTHER" id="PTHR43085:SF15">
    <property type="entry name" value="2-DEHYDRO-3-DEOXYGLUCONOKINASE"/>
    <property type="match status" value="1"/>
</dbReference>
<evidence type="ECO:0000256" key="7">
    <source>
        <dbReference type="ARBA" id="ARBA00043951"/>
    </source>
</evidence>
<dbReference type="GO" id="GO:0008673">
    <property type="term" value="F:2-dehydro-3-deoxygluconokinase activity"/>
    <property type="evidence" value="ECO:0007669"/>
    <property type="project" value="UniProtKB-EC"/>
</dbReference>
<evidence type="ECO:0000256" key="6">
    <source>
        <dbReference type="ARBA" id="ARBA00023277"/>
    </source>
</evidence>
<evidence type="ECO:0000256" key="8">
    <source>
        <dbReference type="ARBA" id="ARBA00044254"/>
    </source>
</evidence>
<evidence type="ECO:0000259" key="15">
    <source>
        <dbReference type="Pfam" id="PF00294"/>
    </source>
</evidence>
<dbReference type="OrthoDB" id="9776822at2"/>
<evidence type="ECO:0000256" key="1">
    <source>
        <dbReference type="ARBA" id="ARBA00010688"/>
    </source>
</evidence>
<dbReference type="CDD" id="cd01166">
    <property type="entry name" value="KdgK"/>
    <property type="match status" value="1"/>
</dbReference>
<sequence length="309" mass="33661">MKVAAIGECMIEFSQTPDGAFRRGFGGDTLNTALYLSRLGVDASYVTALGDDALSEAMLTSWQSEGIKTDLVTRVAGRLPGLYMIERDARGERTFLYWRDRAPARELFDRADSALLDRLARFDWLYLSGISLSLYGDSGRARLRELLANTRRNGGKIAFDGNYRPHGWIDKATARRAFEEMLPLIDLAMPTFEDEQALFGDDNLQQCVDRLRAAGISEIVVKRGAHGCVIATGSDCIEAPPPHVVQPVDTTAAGDSFNAAYLAARITGASPREAALAGHRLAAAVILSPGAVIERERMPKNVLTRGEIG</sequence>
<dbReference type="AlphaFoldDB" id="A0A1M7UE96"/>
<accession>A0A1M7UE96</accession>
<evidence type="ECO:0000256" key="9">
    <source>
        <dbReference type="ARBA" id="ARBA00050729"/>
    </source>
</evidence>
<dbReference type="GO" id="GO:0006974">
    <property type="term" value="P:DNA damage response"/>
    <property type="evidence" value="ECO:0007669"/>
    <property type="project" value="TreeGrafter"/>
</dbReference>
<protein>
    <recommendedName>
        <fullName evidence="12">2-dehydro-3-deoxygluconokinase</fullName>
        <ecNumber evidence="11">2.7.1.45</ecNumber>
    </recommendedName>
    <alternativeName>
        <fullName evidence="13">2-keto-3-deoxygluconokinase</fullName>
    </alternativeName>
    <alternativeName>
        <fullName evidence="14">3-deoxy-2-oxo-D-gluconate kinase</fullName>
    </alternativeName>
    <alternativeName>
        <fullName evidence="8">KDG kinase</fullName>
    </alternativeName>
</protein>
<keyword evidence="2" id="KW-0808">Transferase</keyword>
<dbReference type="Gene3D" id="3.40.1190.20">
    <property type="match status" value="1"/>
</dbReference>
<evidence type="ECO:0000313" key="17">
    <source>
        <dbReference type="Proteomes" id="UP000184096"/>
    </source>
</evidence>
<dbReference type="PROSITE" id="PS00584">
    <property type="entry name" value="PFKB_KINASES_2"/>
    <property type="match status" value="1"/>
</dbReference>
<keyword evidence="4 16" id="KW-0418">Kinase</keyword>
<name>A0A1M7UE96_9BRAD</name>
<evidence type="ECO:0000256" key="5">
    <source>
        <dbReference type="ARBA" id="ARBA00022840"/>
    </source>
</evidence>
<dbReference type="InterPro" id="IPR002173">
    <property type="entry name" value="Carboh/pur_kinase_PfkB_CS"/>
</dbReference>
<dbReference type="GO" id="GO:0005524">
    <property type="term" value="F:ATP binding"/>
    <property type="evidence" value="ECO:0007669"/>
    <property type="project" value="UniProtKB-KW"/>
</dbReference>
<proteinExistence type="inferred from homology"/>
<evidence type="ECO:0000256" key="10">
    <source>
        <dbReference type="ARBA" id="ARBA00054997"/>
    </source>
</evidence>
<dbReference type="Pfam" id="PF00294">
    <property type="entry name" value="PfkB"/>
    <property type="match status" value="1"/>
</dbReference>
<dbReference type="GO" id="GO:0005829">
    <property type="term" value="C:cytosol"/>
    <property type="evidence" value="ECO:0007669"/>
    <property type="project" value="TreeGrafter"/>
</dbReference>
<comment type="similarity">
    <text evidence="1">Belongs to the carbohydrate kinase PfkB family.</text>
</comment>
<dbReference type="GO" id="GO:0019698">
    <property type="term" value="P:D-galacturonate catabolic process"/>
    <property type="evidence" value="ECO:0007669"/>
    <property type="project" value="TreeGrafter"/>
</dbReference>
<evidence type="ECO:0000256" key="2">
    <source>
        <dbReference type="ARBA" id="ARBA00022679"/>
    </source>
</evidence>
<keyword evidence="5" id="KW-0067">ATP-binding</keyword>
<evidence type="ECO:0000256" key="4">
    <source>
        <dbReference type="ARBA" id="ARBA00022777"/>
    </source>
</evidence>
<dbReference type="PANTHER" id="PTHR43085">
    <property type="entry name" value="HEXOKINASE FAMILY MEMBER"/>
    <property type="match status" value="1"/>
</dbReference>
<evidence type="ECO:0000313" key="16">
    <source>
        <dbReference type="EMBL" id="SHN81235.1"/>
    </source>
</evidence>
<dbReference type="FunFam" id="3.40.1190.20:FF:000011">
    <property type="entry name" value="2-dehydro-3-deoxygluconokinase, putative"/>
    <property type="match status" value="1"/>
</dbReference>
<dbReference type="SUPFAM" id="SSF53613">
    <property type="entry name" value="Ribokinase-like"/>
    <property type="match status" value="1"/>
</dbReference>
<dbReference type="InterPro" id="IPR050306">
    <property type="entry name" value="PfkB_Carbo_kinase"/>
</dbReference>
<evidence type="ECO:0000256" key="12">
    <source>
        <dbReference type="ARBA" id="ARBA00067931"/>
    </source>
</evidence>
<dbReference type="InterPro" id="IPR011611">
    <property type="entry name" value="PfkB_dom"/>
</dbReference>
<dbReference type="InterPro" id="IPR029056">
    <property type="entry name" value="Ribokinase-like"/>
</dbReference>
<evidence type="ECO:0000256" key="14">
    <source>
        <dbReference type="ARBA" id="ARBA00080545"/>
    </source>
</evidence>
<comment type="function">
    <text evidence="10">Catalyzes the phosphorylation of 2-keto-3-deoxygluconate (KDG) to produce 2-keto-3-deoxy-6-phosphogluconate (KDPG).</text>
</comment>
<dbReference type="GO" id="GO:0042840">
    <property type="term" value="P:D-glucuronate catabolic process"/>
    <property type="evidence" value="ECO:0007669"/>
    <property type="project" value="TreeGrafter"/>
</dbReference>
<dbReference type="Proteomes" id="UP000184096">
    <property type="component" value="Chromosome I"/>
</dbReference>
<dbReference type="EC" id="2.7.1.45" evidence="11"/>
<keyword evidence="3" id="KW-0547">Nucleotide-binding</keyword>
<evidence type="ECO:0000256" key="13">
    <source>
        <dbReference type="ARBA" id="ARBA00075711"/>
    </source>
</evidence>
<feature type="domain" description="Carbohydrate kinase PfkB" evidence="15">
    <location>
        <begin position="2"/>
        <end position="292"/>
    </location>
</feature>
<keyword evidence="17" id="KW-1185">Reference proteome</keyword>
<organism evidence="16 17">
    <name type="scientific">Bradyrhizobium erythrophlei</name>
    <dbReference type="NCBI Taxonomy" id="1437360"/>
    <lineage>
        <taxon>Bacteria</taxon>
        <taxon>Pseudomonadati</taxon>
        <taxon>Pseudomonadota</taxon>
        <taxon>Alphaproteobacteria</taxon>
        <taxon>Hyphomicrobiales</taxon>
        <taxon>Nitrobacteraceae</taxon>
        <taxon>Bradyrhizobium</taxon>
    </lineage>
</organism>
<comment type="pathway">
    <text evidence="7">Carbohydrate acid metabolism; 2-dehydro-3-deoxy-D-gluconate degradation; D-glyceraldehyde 3-phosphate and pyruvate from 2-dehydro-3-deoxy-D-gluconate: step 1/2.</text>
</comment>
<keyword evidence="6" id="KW-0119">Carbohydrate metabolism</keyword>
<evidence type="ECO:0000256" key="11">
    <source>
        <dbReference type="ARBA" id="ARBA00066369"/>
    </source>
</evidence>
<comment type="catalytic activity">
    <reaction evidence="9">
        <text>2-dehydro-3-deoxy-D-gluconate + ATP = 2-dehydro-3-deoxy-6-phospho-D-gluconate + ADP + H(+)</text>
        <dbReference type="Rhea" id="RHEA:14797"/>
        <dbReference type="ChEBI" id="CHEBI:15378"/>
        <dbReference type="ChEBI" id="CHEBI:30616"/>
        <dbReference type="ChEBI" id="CHEBI:57569"/>
        <dbReference type="ChEBI" id="CHEBI:57990"/>
        <dbReference type="ChEBI" id="CHEBI:456216"/>
        <dbReference type="EC" id="2.7.1.45"/>
    </reaction>
</comment>
<dbReference type="EMBL" id="LT670849">
    <property type="protein sequence ID" value="SHN81235.1"/>
    <property type="molecule type" value="Genomic_DNA"/>
</dbReference>
<gene>
    <name evidence="16" type="ORF">SAMN05444170_4661</name>
</gene>
<dbReference type="RefSeq" id="WP_072821373.1">
    <property type="nucleotide sequence ID" value="NZ_LT670849.1"/>
</dbReference>
<evidence type="ECO:0000256" key="3">
    <source>
        <dbReference type="ARBA" id="ARBA00022741"/>
    </source>
</evidence>